<dbReference type="InterPro" id="IPR000838">
    <property type="entry name" value="RNA_pol_sigma70_ECF_CS"/>
</dbReference>
<keyword evidence="2 6" id="KW-0805">Transcription regulation</keyword>
<proteinExistence type="inferred from homology"/>
<keyword evidence="10" id="KW-1185">Reference proteome</keyword>
<dbReference type="GO" id="GO:0016987">
    <property type="term" value="F:sigma factor activity"/>
    <property type="evidence" value="ECO:0007669"/>
    <property type="project" value="UniProtKB-KW"/>
</dbReference>
<dbReference type="SUPFAM" id="SSF88946">
    <property type="entry name" value="Sigma2 domain of RNA polymerase sigma factors"/>
    <property type="match status" value="1"/>
</dbReference>
<evidence type="ECO:0000256" key="5">
    <source>
        <dbReference type="ARBA" id="ARBA00023163"/>
    </source>
</evidence>
<dbReference type="SUPFAM" id="SSF88659">
    <property type="entry name" value="Sigma3 and sigma4 domains of RNA polymerase sigma factors"/>
    <property type="match status" value="1"/>
</dbReference>
<keyword evidence="3 6" id="KW-0731">Sigma factor</keyword>
<protein>
    <recommendedName>
        <fullName evidence="6">RNA polymerase sigma factor</fullName>
    </recommendedName>
</protein>
<dbReference type="InterPro" id="IPR013249">
    <property type="entry name" value="RNA_pol_sigma70_r4_t2"/>
</dbReference>
<evidence type="ECO:0000259" key="7">
    <source>
        <dbReference type="Pfam" id="PF04542"/>
    </source>
</evidence>
<dbReference type="InterPro" id="IPR013324">
    <property type="entry name" value="RNA_pol_sigma_r3/r4-like"/>
</dbReference>
<accession>A0A385SZZ6</accession>
<keyword evidence="5 6" id="KW-0804">Transcription</keyword>
<dbReference type="InterPro" id="IPR036388">
    <property type="entry name" value="WH-like_DNA-bd_sf"/>
</dbReference>
<dbReference type="PANTHER" id="PTHR43133">
    <property type="entry name" value="RNA POLYMERASE ECF-TYPE SIGMA FACTO"/>
    <property type="match status" value="1"/>
</dbReference>
<comment type="similarity">
    <text evidence="1 6">Belongs to the sigma-70 factor family. ECF subfamily.</text>
</comment>
<dbReference type="InterPro" id="IPR013325">
    <property type="entry name" value="RNA_pol_sigma_r2"/>
</dbReference>
<organism evidence="9 10">
    <name type="scientific">Chryseolinea soli</name>
    <dbReference type="NCBI Taxonomy" id="2321403"/>
    <lineage>
        <taxon>Bacteria</taxon>
        <taxon>Pseudomonadati</taxon>
        <taxon>Bacteroidota</taxon>
        <taxon>Cytophagia</taxon>
        <taxon>Cytophagales</taxon>
        <taxon>Fulvivirgaceae</taxon>
        <taxon>Chryseolinea</taxon>
    </lineage>
</organism>
<dbReference type="EMBL" id="CP032382">
    <property type="protein sequence ID" value="AYB35410.1"/>
    <property type="molecule type" value="Genomic_DNA"/>
</dbReference>
<evidence type="ECO:0000259" key="8">
    <source>
        <dbReference type="Pfam" id="PF08281"/>
    </source>
</evidence>
<evidence type="ECO:0000256" key="6">
    <source>
        <dbReference type="RuleBase" id="RU000716"/>
    </source>
</evidence>
<dbReference type="Proteomes" id="UP000266183">
    <property type="component" value="Chromosome"/>
</dbReference>
<dbReference type="GO" id="GO:0003677">
    <property type="term" value="F:DNA binding"/>
    <property type="evidence" value="ECO:0007669"/>
    <property type="project" value="UniProtKB-KW"/>
</dbReference>
<dbReference type="InterPro" id="IPR007627">
    <property type="entry name" value="RNA_pol_sigma70_r2"/>
</dbReference>
<dbReference type="Pfam" id="PF08281">
    <property type="entry name" value="Sigma70_r4_2"/>
    <property type="match status" value="1"/>
</dbReference>
<evidence type="ECO:0000313" key="10">
    <source>
        <dbReference type="Proteomes" id="UP000266183"/>
    </source>
</evidence>
<evidence type="ECO:0000256" key="2">
    <source>
        <dbReference type="ARBA" id="ARBA00023015"/>
    </source>
</evidence>
<dbReference type="PROSITE" id="PS01063">
    <property type="entry name" value="SIGMA70_ECF"/>
    <property type="match status" value="1"/>
</dbReference>
<gene>
    <name evidence="9" type="ORF">D4L85_04600</name>
</gene>
<evidence type="ECO:0000256" key="4">
    <source>
        <dbReference type="ARBA" id="ARBA00023125"/>
    </source>
</evidence>
<sequence>MTDEMIMEAVKNGDLQQASTLFERYNKRIFNFLARLAMDRALAEDLTQNVFLRIIKYRGSYKEGARFQSWIYQVARNVFSDHYQAHKNKYSDFVDVEKLKDNMPETEDEPWEEKEKLLHRSMAMLPDEQRELLVLTRFQHMKYEEVAQIMNTTVANIKVKVHRAVAKLREYYFELEKN</sequence>
<dbReference type="NCBIfam" id="TIGR02937">
    <property type="entry name" value="sigma70-ECF"/>
    <property type="match status" value="1"/>
</dbReference>
<dbReference type="GO" id="GO:0006352">
    <property type="term" value="P:DNA-templated transcription initiation"/>
    <property type="evidence" value="ECO:0007669"/>
    <property type="project" value="InterPro"/>
</dbReference>
<dbReference type="InterPro" id="IPR014284">
    <property type="entry name" value="RNA_pol_sigma-70_dom"/>
</dbReference>
<evidence type="ECO:0000256" key="1">
    <source>
        <dbReference type="ARBA" id="ARBA00010641"/>
    </source>
</evidence>
<dbReference type="AlphaFoldDB" id="A0A385SZZ6"/>
<dbReference type="Gene3D" id="1.10.10.10">
    <property type="entry name" value="Winged helix-like DNA-binding domain superfamily/Winged helix DNA-binding domain"/>
    <property type="match status" value="1"/>
</dbReference>
<evidence type="ECO:0000256" key="3">
    <source>
        <dbReference type="ARBA" id="ARBA00023082"/>
    </source>
</evidence>
<dbReference type="CDD" id="cd06171">
    <property type="entry name" value="Sigma70_r4"/>
    <property type="match status" value="1"/>
</dbReference>
<dbReference type="Pfam" id="PF04542">
    <property type="entry name" value="Sigma70_r2"/>
    <property type="match status" value="1"/>
</dbReference>
<dbReference type="RefSeq" id="WP_119758657.1">
    <property type="nucleotide sequence ID" value="NZ_CP032382.1"/>
</dbReference>
<reference evidence="10" key="1">
    <citation type="submission" date="2018-09" db="EMBL/GenBank/DDBJ databases">
        <title>Chryseolinea sp. KIS68-18 isolated from soil.</title>
        <authorList>
            <person name="Weon H.-Y."/>
            <person name="Kwon S.-W."/>
            <person name="Lee S.A."/>
        </authorList>
    </citation>
    <scope>NUCLEOTIDE SEQUENCE [LARGE SCALE GENOMIC DNA]</scope>
    <source>
        <strain evidence="10">KIS68-18</strain>
    </source>
</reference>
<feature type="domain" description="RNA polymerase sigma factor 70 region 4 type 2" evidence="8">
    <location>
        <begin position="117"/>
        <end position="168"/>
    </location>
</feature>
<dbReference type="OrthoDB" id="9798255at2"/>
<evidence type="ECO:0000313" key="9">
    <source>
        <dbReference type="EMBL" id="AYB35410.1"/>
    </source>
</evidence>
<dbReference type="Gene3D" id="1.10.1740.10">
    <property type="match status" value="1"/>
</dbReference>
<feature type="domain" description="RNA polymerase sigma-70 region 2" evidence="7">
    <location>
        <begin position="21"/>
        <end position="87"/>
    </location>
</feature>
<keyword evidence="4 6" id="KW-0238">DNA-binding</keyword>
<name>A0A385SZZ6_9BACT</name>
<dbReference type="InterPro" id="IPR039425">
    <property type="entry name" value="RNA_pol_sigma-70-like"/>
</dbReference>
<dbReference type="PANTHER" id="PTHR43133:SF8">
    <property type="entry name" value="RNA POLYMERASE SIGMA FACTOR HI_1459-RELATED"/>
    <property type="match status" value="1"/>
</dbReference>
<dbReference type="KEGG" id="chk:D4L85_04600"/>